<sequence>MADSNKRKERPGGSGQDKRGLKRSKGGSGGKWQTPHQKVKEASRGNGKIEPGDAGIWATCARNQEGKATGELKIMLEECAERFYGIVSRSEEQEDEEDESMDDIESSIQREVASLGKKQNHAKLIAPVRLDLQCVLFFKIRPPIEPVDFVHRICKEVVSTPSIRRMKYINRLTPMTLMGKATEKGLEEVGRVVLGQHFNLREDQENTMEDEGHEGRKYAIRPTTRNHTAPLKRDGIIKQIANLISDEHKVDLTSPEKVIIVEIYQTVCGVSVVESDWESLKRFNLAELYSSQRTPKAAAALASASDGAKL</sequence>
<dbReference type="SUPFAM" id="SSF143437">
    <property type="entry name" value="THUMP domain-like"/>
    <property type="match status" value="1"/>
</dbReference>
<dbReference type="PANTHER" id="PTHR13452">
    <property type="entry name" value="THUMP DOMAIN CONTAINING PROTEIN 1-RELATED"/>
    <property type="match status" value="1"/>
</dbReference>
<dbReference type="PROSITE" id="PS51165">
    <property type="entry name" value="THUMP"/>
    <property type="match status" value="1"/>
</dbReference>
<gene>
    <name evidence="4" type="ORF">K444DRAFT_516357</name>
</gene>
<accession>A0A2J6TW15</accession>
<dbReference type="OrthoDB" id="367221at2759"/>
<evidence type="ECO:0000313" key="4">
    <source>
        <dbReference type="EMBL" id="PMD67210.1"/>
    </source>
</evidence>
<name>A0A2J6TW15_9HELO</name>
<dbReference type="Pfam" id="PF02926">
    <property type="entry name" value="THUMP"/>
    <property type="match status" value="1"/>
</dbReference>
<evidence type="ECO:0000313" key="5">
    <source>
        <dbReference type="Proteomes" id="UP000235371"/>
    </source>
</evidence>
<organism evidence="4 5">
    <name type="scientific">Hyaloscypha bicolor E</name>
    <dbReference type="NCBI Taxonomy" id="1095630"/>
    <lineage>
        <taxon>Eukaryota</taxon>
        <taxon>Fungi</taxon>
        <taxon>Dikarya</taxon>
        <taxon>Ascomycota</taxon>
        <taxon>Pezizomycotina</taxon>
        <taxon>Leotiomycetes</taxon>
        <taxon>Helotiales</taxon>
        <taxon>Hyaloscyphaceae</taxon>
        <taxon>Hyaloscypha</taxon>
        <taxon>Hyaloscypha bicolor</taxon>
    </lineage>
</organism>
<dbReference type="InterPro" id="IPR040183">
    <property type="entry name" value="THUMPD1-like"/>
</dbReference>
<dbReference type="GO" id="GO:0003723">
    <property type="term" value="F:RNA binding"/>
    <property type="evidence" value="ECO:0007669"/>
    <property type="project" value="UniProtKB-UniRule"/>
</dbReference>
<proteinExistence type="predicted"/>
<keyword evidence="1" id="KW-0694">RNA-binding</keyword>
<dbReference type="CDD" id="cd11717">
    <property type="entry name" value="THUMP_THUMPD1_like"/>
    <property type="match status" value="1"/>
</dbReference>
<evidence type="ECO:0000259" key="3">
    <source>
        <dbReference type="PROSITE" id="PS51165"/>
    </source>
</evidence>
<feature type="domain" description="THUMP" evidence="3">
    <location>
        <begin position="151"/>
        <end position="274"/>
    </location>
</feature>
<evidence type="ECO:0000256" key="2">
    <source>
        <dbReference type="SAM" id="MobiDB-lite"/>
    </source>
</evidence>
<dbReference type="AlphaFoldDB" id="A0A2J6TW15"/>
<keyword evidence="5" id="KW-1185">Reference proteome</keyword>
<dbReference type="EMBL" id="KZ613740">
    <property type="protein sequence ID" value="PMD67210.1"/>
    <property type="molecule type" value="Genomic_DNA"/>
</dbReference>
<dbReference type="PANTHER" id="PTHR13452:SF10">
    <property type="entry name" value="THUMP DOMAIN-CONTAINING PROTEIN 1"/>
    <property type="match status" value="1"/>
</dbReference>
<reference evidence="4 5" key="1">
    <citation type="submission" date="2016-04" db="EMBL/GenBank/DDBJ databases">
        <title>A degradative enzymes factory behind the ericoid mycorrhizal symbiosis.</title>
        <authorList>
            <consortium name="DOE Joint Genome Institute"/>
            <person name="Martino E."/>
            <person name="Morin E."/>
            <person name="Grelet G."/>
            <person name="Kuo A."/>
            <person name="Kohler A."/>
            <person name="Daghino S."/>
            <person name="Barry K."/>
            <person name="Choi C."/>
            <person name="Cichocki N."/>
            <person name="Clum A."/>
            <person name="Copeland A."/>
            <person name="Hainaut M."/>
            <person name="Haridas S."/>
            <person name="Labutti K."/>
            <person name="Lindquist E."/>
            <person name="Lipzen A."/>
            <person name="Khouja H.-R."/>
            <person name="Murat C."/>
            <person name="Ohm R."/>
            <person name="Olson A."/>
            <person name="Spatafora J."/>
            <person name="Veneault-Fourrey C."/>
            <person name="Henrissat B."/>
            <person name="Grigoriev I."/>
            <person name="Martin F."/>
            <person name="Perotto S."/>
        </authorList>
    </citation>
    <scope>NUCLEOTIDE SEQUENCE [LARGE SCALE GENOMIC DNA]</scope>
    <source>
        <strain evidence="4 5">E</strain>
    </source>
</reference>
<dbReference type="GO" id="GO:0006400">
    <property type="term" value="P:tRNA modification"/>
    <property type="evidence" value="ECO:0007669"/>
    <property type="project" value="InterPro"/>
</dbReference>
<dbReference type="Proteomes" id="UP000235371">
    <property type="component" value="Unassembled WGS sequence"/>
</dbReference>
<dbReference type="STRING" id="1095630.A0A2J6TW15"/>
<protein>
    <recommendedName>
        <fullName evidence="3">THUMP domain-containing protein</fullName>
    </recommendedName>
</protein>
<dbReference type="GeneID" id="36581758"/>
<dbReference type="RefSeq" id="XP_024744114.1">
    <property type="nucleotide sequence ID" value="XM_024873678.1"/>
</dbReference>
<dbReference type="FunCoup" id="A0A2J6TW15">
    <property type="interactions" value="856"/>
</dbReference>
<evidence type="ECO:0000256" key="1">
    <source>
        <dbReference type="PROSITE-ProRule" id="PRU00529"/>
    </source>
</evidence>
<feature type="region of interest" description="Disordered" evidence="2">
    <location>
        <begin position="1"/>
        <end position="54"/>
    </location>
</feature>
<dbReference type="Gene3D" id="3.30.2300.10">
    <property type="entry name" value="THUMP superfamily"/>
    <property type="match status" value="1"/>
</dbReference>
<dbReference type="InterPro" id="IPR004114">
    <property type="entry name" value="THUMP_dom"/>
</dbReference>
<dbReference type="InParanoid" id="A0A2J6TW15"/>